<dbReference type="PANTHER" id="PTHR19136:SF81">
    <property type="entry name" value="MOLYBDENUM COFACTOR GUANYLYLTRANSFERASE"/>
    <property type="match status" value="1"/>
</dbReference>
<dbReference type="GO" id="GO:0046872">
    <property type="term" value="F:metal ion binding"/>
    <property type="evidence" value="ECO:0007669"/>
    <property type="project" value="UniProtKB-KW"/>
</dbReference>
<dbReference type="Proteomes" id="UP000221734">
    <property type="component" value="Chromosome Kuenenia_stuttgartiensis_MBR1"/>
</dbReference>
<evidence type="ECO:0000256" key="4">
    <source>
        <dbReference type="ARBA" id="ARBA00022741"/>
    </source>
</evidence>
<evidence type="ECO:0000256" key="8">
    <source>
        <dbReference type="HAMAP-Rule" id="MF_00316"/>
    </source>
</evidence>
<dbReference type="GO" id="GO:0016491">
    <property type="term" value="F:oxidoreductase activity"/>
    <property type="evidence" value="ECO:0007669"/>
    <property type="project" value="UniProtKB-KW"/>
</dbReference>
<protein>
    <recommendedName>
        <fullName evidence="8">Probable molybdenum cofactor guanylyltransferase</fullName>
        <shortName evidence="8">MoCo guanylyltransferase</shortName>
        <ecNumber evidence="8">2.7.7.77</ecNumber>
    </recommendedName>
    <alternativeName>
        <fullName evidence="8">GTP:molybdopterin guanylyltransferase</fullName>
    </alternativeName>
    <alternativeName>
        <fullName evidence="8">Mo-MPT guanylyltransferase</fullName>
    </alternativeName>
    <alternativeName>
        <fullName evidence="8">Molybdopterin guanylyltransferase</fullName>
    </alternativeName>
    <alternativeName>
        <fullName evidence="8">Molybdopterin-guanine dinucleotide synthase</fullName>
        <shortName evidence="8">MGD synthase</shortName>
    </alternativeName>
</protein>
<evidence type="ECO:0000256" key="1">
    <source>
        <dbReference type="ARBA" id="ARBA00022490"/>
    </source>
</evidence>
<comment type="domain">
    <text evidence="8">The N-terminal domain determines nucleotide recognition and specific binding, while the C-terminal domain determines the specific binding to the target protein.</text>
</comment>
<dbReference type="SUPFAM" id="SSF53448">
    <property type="entry name" value="Nucleotide-diphospho-sugar transferases"/>
    <property type="match status" value="1"/>
</dbReference>
<evidence type="ECO:0000259" key="9">
    <source>
        <dbReference type="Pfam" id="PF12804"/>
    </source>
</evidence>
<dbReference type="EC" id="2.7.7.77" evidence="8"/>
<keyword evidence="7 8" id="KW-0501">Molybdenum cofactor biosynthesis</keyword>
<keyword evidence="1 8" id="KW-0963">Cytoplasm</keyword>
<dbReference type="KEGG" id="kst:KSMBR1_3736"/>
<dbReference type="GO" id="GO:0005737">
    <property type="term" value="C:cytoplasm"/>
    <property type="evidence" value="ECO:0007669"/>
    <property type="project" value="UniProtKB-SubCell"/>
</dbReference>
<dbReference type="HAMAP" id="MF_00316">
    <property type="entry name" value="MobA"/>
    <property type="match status" value="1"/>
</dbReference>
<evidence type="ECO:0000256" key="5">
    <source>
        <dbReference type="ARBA" id="ARBA00022842"/>
    </source>
</evidence>
<feature type="binding site" evidence="8">
    <location>
        <position position="100"/>
    </location>
    <ligand>
        <name>GTP</name>
        <dbReference type="ChEBI" id="CHEBI:37565"/>
    </ligand>
</feature>
<feature type="domain" description="MobA-like NTP transferase" evidence="9">
    <location>
        <begin position="11"/>
        <end position="157"/>
    </location>
</feature>
<dbReference type="AlphaFoldDB" id="A0A2C9CJW7"/>
<accession>A0A2C9CJW7</accession>
<reference evidence="11" key="1">
    <citation type="submission" date="2017-10" db="EMBL/GenBank/DDBJ databases">
        <authorList>
            <person name="Frank J."/>
        </authorList>
    </citation>
    <scope>NUCLEOTIDE SEQUENCE [LARGE SCALE GENOMIC DNA]</scope>
</reference>
<keyword evidence="10" id="KW-0560">Oxidoreductase</keyword>
<evidence type="ECO:0000313" key="10">
    <source>
        <dbReference type="EMBL" id="SOH06209.1"/>
    </source>
</evidence>
<dbReference type="InterPro" id="IPR025877">
    <property type="entry name" value="MobA-like_NTP_Trfase"/>
</dbReference>
<keyword evidence="4 8" id="KW-0547">Nucleotide-binding</keyword>
<dbReference type="Pfam" id="PF12804">
    <property type="entry name" value="NTP_transf_3"/>
    <property type="match status" value="1"/>
</dbReference>
<evidence type="ECO:0000256" key="2">
    <source>
        <dbReference type="ARBA" id="ARBA00022679"/>
    </source>
</evidence>
<dbReference type="Gene3D" id="3.90.550.10">
    <property type="entry name" value="Spore Coat Polysaccharide Biosynthesis Protein SpsA, Chain A"/>
    <property type="match status" value="1"/>
</dbReference>
<name>A0A2C9CJW7_KUEST</name>
<feature type="binding site" evidence="8">
    <location>
        <position position="26"/>
    </location>
    <ligand>
        <name>GTP</name>
        <dbReference type="ChEBI" id="CHEBI:37565"/>
    </ligand>
</feature>
<comment type="cofactor">
    <cofactor evidence="8">
        <name>Mg(2+)</name>
        <dbReference type="ChEBI" id="CHEBI:18420"/>
    </cofactor>
</comment>
<comment type="function">
    <text evidence="8">Transfers a GMP moiety from GTP to Mo-molybdopterin (Mo-MPT) cofactor (Moco or molybdenum cofactor) to form Mo-molybdopterin guanine dinucleotide (Mo-MGD) cofactor.</text>
</comment>
<dbReference type="GO" id="GO:0061603">
    <property type="term" value="F:molybdenum cofactor guanylyltransferase activity"/>
    <property type="evidence" value="ECO:0007669"/>
    <property type="project" value="UniProtKB-EC"/>
</dbReference>
<comment type="caution">
    <text evidence="8">Lacks conserved residue(s) required for the propagation of feature annotation.</text>
</comment>
<keyword evidence="5 8" id="KW-0460">Magnesium</keyword>
<dbReference type="InterPro" id="IPR013482">
    <property type="entry name" value="Molybde_CF_guanTrfase"/>
</dbReference>
<keyword evidence="3 8" id="KW-0479">Metal-binding</keyword>
<sequence length="202" mass="23221">MNKWEMCKVTGIILAGGKSTRMGTNKAFLAYGNKSFIEIQIDILRHIFREIIISANDFSLYEHLQLPIVPDVMPGKGPLGGICAGLIHSKYSYAFVIACDMPFINKEVIVYMKELVKGDNYDVIVPHTVRGPEPLHAFYSKNCIQTMQRCLEEEDLRMSDFLQKVNVRHVNEEELIKSGKDIKSFINLNTYREYEDYRSECN</sequence>
<comment type="catalytic activity">
    <reaction evidence="8">
        <text>Mo-molybdopterin + GTP + H(+) = Mo-molybdopterin guanine dinucleotide + diphosphate</text>
        <dbReference type="Rhea" id="RHEA:34243"/>
        <dbReference type="ChEBI" id="CHEBI:15378"/>
        <dbReference type="ChEBI" id="CHEBI:33019"/>
        <dbReference type="ChEBI" id="CHEBI:37565"/>
        <dbReference type="ChEBI" id="CHEBI:71302"/>
        <dbReference type="ChEBI" id="CHEBI:71310"/>
        <dbReference type="EC" id="2.7.7.77"/>
    </reaction>
</comment>
<comment type="subcellular location">
    <subcellularLocation>
        <location evidence="8">Cytoplasm</location>
    </subcellularLocation>
</comment>
<comment type="similarity">
    <text evidence="8">Belongs to the MobA family.</text>
</comment>
<organism evidence="10 11">
    <name type="scientific">Kuenenia stuttgartiensis</name>
    <dbReference type="NCBI Taxonomy" id="174633"/>
    <lineage>
        <taxon>Bacteria</taxon>
        <taxon>Pseudomonadati</taxon>
        <taxon>Planctomycetota</taxon>
        <taxon>Candidatus Brocadiia</taxon>
        <taxon>Candidatus Brocadiales</taxon>
        <taxon>Candidatus Brocadiaceae</taxon>
        <taxon>Candidatus Kuenenia</taxon>
    </lineage>
</organism>
<dbReference type="EMBL" id="LT934425">
    <property type="protein sequence ID" value="SOH06209.1"/>
    <property type="molecule type" value="Genomic_DNA"/>
</dbReference>
<gene>
    <name evidence="8 10" type="primary">mobA</name>
    <name evidence="10" type="ORF">KSMBR1_3736</name>
</gene>
<dbReference type="GO" id="GO:0006777">
    <property type="term" value="P:Mo-molybdopterin cofactor biosynthetic process"/>
    <property type="evidence" value="ECO:0007669"/>
    <property type="project" value="UniProtKB-KW"/>
</dbReference>
<evidence type="ECO:0000256" key="3">
    <source>
        <dbReference type="ARBA" id="ARBA00022723"/>
    </source>
</evidence>
<keyword evidence="2 8" id="KW-0808">Transferase</keyword>
<evidence type="ECO:0000256" key="7">
    <source>
        <dbReference type="ARBA" id="ARBA00023150"/>
    </source>
</evidence>
<keyword evidence="6 8" id="KW-0342">GTP-binding</keyword>
<feature type="binding site" evidence="8">
    <location>
        <begin position="14"/>
        <end position="16"/>
    </location>
    <ligand>
        <name>GTP</name>
        <dbReference type="ChEBI" id="CHEBI:37565"/>
    </ligand>
</feature>
<dbReference type="CDD" id="cd02503">
    <property type="entry name" value="MobA"/>
    <property type="match status" value="1"/>
</dbReference>
<dbReference type="PANTHER" id="PTHR19136">
    <property type="entry name" value="MOLYBDENUM COFACTOR GUANYLYLTRANSFERASE"/>
    <property type="match status" value="1"/>
</dbReference>
<dbReference type="InterPro" id="IPR029044">
    <property type="entry name" value="Nucleotide-diphossugar_trans"/>
</dbReference>
<keyword evidence="11" id="KW-1185">Reference proteome</keyword>
<dbReference type="GO" id="GO:0005525">
    <property type="term" value="F:GTP binding"/>
    <property type="evidence" value="ECO:0007669"/>
    <property type="project" value="UniProtKB-UniRule"/>
</dbReference>
<evidence type="ECO:0000256" key="6">
    <source>
        <dbReference type="ARBA" id="ARBA00023134"/>
    </source>
</evidence>
<evidence type="ECO:0000313" key="11">
    <source>
        <dbReference type="Proteomes" id="UP000221734"/>
    </source>
</evidence>
<feature type="binding site" evidence="8">
    <location>
        <position position="71"/>
    </location>
    <ligand>
        <name>GTP</name>
        <dbReference type="ChEBI" id="CHEBI:37565"/>
    </ligand>
</feature>
<feature type="binding site" evidence="8">
    <location>
        <position position="100"/>
    </location>
    <ligand>
        <name>Mg(2+)</name>
        <dbReference type="ChEBI" id="CHEBI:18420"/>
    </ligand>
</feature>
<proteinExistence type="inferred from homology"/>